<organism evidence="2 3">
    <name type="scientific">Escherichia coli</name>
    <dbReference type="NCBI Taxonomy" id="562"/>
    <lineage>
        <taxon>Bacteria</taxon>
        <taxon>Pseudomonadati</taxon>
        <taxon>Pseudomonadota</taxon>
        <taxon>Gammaproteobacteria</taxon>
        <taxon>Enterobacterales</taxon>
        <taxon>Enterobacteriaceae</taxon>
        <taxon>Escherichia</taxon>
    </lineage>
</organism>
<feature type="region of interest" description="Disordered" evidence="1">
    <location>
        <begin position="213"/>
        <end position="233"/>
    </location>
</feature>
<protein>
    <submittedName>
        <fullName evidence="2">Uncharacterized protein</fullName>
    </submittedName>
</protein>
<feature type="compositionally biased region" description="Basic and acidic residues" evidence="1">
    <location>
        <begin position="134"/>
        <end position="143"/>
    </location>
</feature>
<evidence type="ECO:0000256" key="1">
    <source>
        <dbReference type="SAM" id="MobiDB-lite"/>
    </source>
</evidence>
<sequence>MADTVENAVAWARLHRIRQFQFFGLPSRQVWREFRRLAGQMARNPKGPQALTNPKADALLVAADTGCFASYIMHQGGVLIPRSEYLARTAYVTAEEPNNYGEFPDRIYGVRMPELGDEFTLCTHPEEWKIVRKEPEPDNRTGEGFDLQGDPVAPWTRGNNCHPDEKTTNNSTQTEQSEWAKLPPLPPSSDGFVSWFKSLKRPDRKKLQRLLKKRTEESRQNASGGTDTPTDTINLGVVLPELPEIVQVRRDLEALGADFPEAMAHSVFMGARVRLGDGRTVHRDEQTGRITVTSLQPEAKP</sequence>
<comment type="caution">
    <text evidence="2">The sequence shown here is derived from an EMBL/GenBank/DDBJ whole genome shotgun (WGS) entry which is preliminary data.</text>
</comment>
<dbReference type="EMBL" id="QEMT01000200">
    <property type="protein sequence ID" value="PWH47660.1"/>
    <property type="molecule type" value="Genomic_DNA"/>
</dbReference>
<feature type="compositionally biased region" description="Polar residues" evidence="1">
    <location>
        <begin position="220"/>
        <end position="233"/>
    </location>
</feature>
<name>A0A2U2U9F0_ECOLX</name>
<evidence type="ECO:0000313" key="2">
    <source>
        <dbReference type="EMBL" id="PWH47660.1"/>
    </source>
</evidence>
<dbReference type="AlphaFoldDB" id="A0A2U2U9F0"/>
<reference evidence="2 3" key="1">
    <citation type="submission" date="2018-04" db="EMBL/GenBank/DDBJ databases">
        <title>Draft Genomic Sequencing Of Potential Extraintestinal Pathogenic Escherichia coli B8S56 Isolated from Retail Chicken Skin.</title>
        <authorList>
            <person name="Xu A."/>
            <person name="Tilman S."/>
            <person name="Wisser-Parker K."/>
            <person name="Scullen O.J."/>
            <person name="Sommers C."/>
        </authorList>
    </citation>
    <scope>NUCLEOTIDE SEQUENCE [LARGE SCALE GENOMIC DNA]</scope>
    <source>
        <strain evidence="2 3">B8S56</strain>
    </source>
</reference>
<feature type="compositionally biased region" description="Polar residues" evidence="1">
    <location>
        <begin position="168"/>
        <end position="177"/>
    </location>
</feature>
<proteinExistence type="predicted"/>
<accession>A0A2U2U9F0</accession>
<gene>
    <name evidence="2" type="ORF">DD762_29555</name>
</gene>
<dbReference type="Proteomes" id="UP000245761">
    <property type="component" value="Unassembled WGS sequence"/>
</dbReference>
<feature type="region of interest" description="Disordered" evidence="1">
    <location>
        <begin position="134"/>
        <end position="186"/>
    </location>
</feature>
<evidence type="ECO:0000313" key="3">
    <source>
        <dbReference type="Proteomes" id="UP000245761"/>
    </source>
</evidence>